<dbReference type="CDD" id="cd04301">
    <property type="entry name" value="NAT_SF"/>
    <property type="match status" value="1"/>
</dbReference>
<reference evidence="2 3" key="1">
    <citation type="submission" date="2016-04" db="EMBL/GenBank/DDBJ databases">
        <title>High quality genome of the nematocidal Bacillus thuringiensis MYBT18246.</title>
        <authorList>
            <person name="Hollensteiner J."/>
            <person name="Poehlein A."/>
            <person name="Sproeer C."/>
            <person name="Bunk B."/>
            <person name="Rosenstiel P."/>
            <person name="Schulenburg H."/>
            <person name="Liesegang H."/>
        </authorList>
    </citation>
    <scope>NUCLEOTIDE SEQUENCE [LARGE SCALE GENOMIC DNA]</scope>
    <source>
        <strain evidence="2 3">MYBT18246</strain>
        <plasmid evidence="2 3">p120510</plasmid>
    </source>
</reference>
<dbReference type="Gene3D" id="3.40.630.30">
    <property type="match status" value="1"/>
</dbReference>
<evidence type="ECO:0000259" key="1">
    <source>
        <dbReference type="PROSITE" id="PS51186"/>
    </source>
</evidence>
<geneLocation type="plasmid" evidence="2 3">
    <name>p120510</name>
</geneLocation>
<dbReference type="AlphaFoldDB" id="A0A9W3SIU1"/>
<proteinExistence type="predicted"/>
<protein>
    <submittedName>
        <fullName evidence="2">Spermidine N(1)-acetyltransferase SpeG</fullName>
        <ecNumber evidence="2">2.3.1.57</ecNumber>
    </submittedName>
</protein>
<dbReference type="EC" id="2.3.1.57" evidence="2"/>
<keyword evidence="2" id="KW-0012">Acyltransferase</keyword>
<dbReference type="GO" id="GO:0004145">
    <property type="term" value="F:diamine N-acetyltransferase activity"/>
    <property type="evidence" value="ECO:0007669"/>
    <property type="project" value="UniProtKB-EC"/>
</dbReference>
<sequence length="122" mass="14368">MYDKHIHDQSERRFIVEKNTVMIGLVELVEIDYIHRRAEFQIMIDPHYQGNGYARETTCLAMHYAFSVLNLHKLYLVVNTTNEKAIHIWVSLPIPRKGGMIQNIPFMQKVGFPVRKTLQRKS</sequence>
<accession>A0A9W3SIU1</accession>
<dbReference type="EMBL" id="CP015353">
    <property type="protein sequence ID" value="ANS51984.1"/>
    <property type="molecule type" value="Genomic_DNA"/>
</dbReference>
<keyword evidence="2" id="KW-0614">Plasmid</keyword>
<organism evidence="2 3">
    <name type="scientific">Bacillus thuringiensis</name>
    <dbReference type="NCBI Taxonomy" id="1428"/>
    <lineage>
        <taxon>Bacteria</taxon>
        <taxon>Bacillati</taxon>
        <taxon>Bacillota</taxon>
        <taxon>Bacilli</taxon>
        <taxon>Bacillales</taxon>
        <taxon>Bacillaceae</taxon>
        <taxon>Bacillus</taxon>
        <taxon>Bacillus cereus group</taxon>
    </lineage>
</organism>
<feature type="domain" description="N-acetyltransferase" evidence="1">
    <location>
        <begin position="1"/>
        <end position="119"/>
    </location>
</feature>
<evidence type="ECO:0000313" key="2">
    <source>
        <dbReference type="EMBL" id="ANS51984.1"/>
    </source>
</evidence>
<dbReference type="InterPro" id="IPR000182">
    <property type="entry name" value="GNAT_dom"/>
</dbReference>
<dbReference type="PANTHER" id="PTHR43415">
    <property type="entry name" value="SPERMIDINE N(1)-ACETYLTRANSFERASE"/>
    <property type="match status" value="1"/>
</dbReference>
<dbReference type="PROSITE" id="PS51186">
    <property type="entry name" value="GNAT"/>
    <property type="match status" value="1"/>
</dbReference>
<evidence type="ECO:0000313" key="3">
    <source>
        <dbReference type="Proteomes" id="UP000092743"/>
    </source>
</evidence>
<gene>
    <name evidence="2" type="primary">speG_4</name>
    <name evidence="2" type="ORF">BT246_66920</name>
</gene>
<dbReference type="SUPFAM" id="SSF55729">
    <property type="entry name" value="Acyl-CoA N-acyltransferases (Nat)"/>
    <property type="match status" value="1"/>
</dbReference>
<dbReference type="Pfam" id="PF13302">
    <property type="entry name" value="Acetyltransf_3"/>
    <property type="match status" value="1"/>
</dbReference>
<name>A0A9W3SIU1_BACTU</name>
<dbReference type="PANTHER" id="PTHR43415:SF6">
    <property type="entry name" value="SPERMIDINE N(1)-ACETYLTRANSFERASE"/>
    <property type="match status" value="1"/>
</dbReference>
<dbReference type="Proteomes" id="UP000092743">
    <property type="component" value="Plasmid p120510"/>
</dbReference>
<keyword evidence="2" id="KW-0808">Transferase</keyword>
<dbReference type="InterPro" id="IPR016181">
    <property type="entry name" value="Acyl_CoA_acyltransferase"/>
</dbReference>